<evidence type="ECO:0000256" key="5">
    <source>
        <dbReference type="ARBA" id="ARBA00022553"/>
    </source>
</evidence>
<dbReference type="InterPro" id="IPR036890">
    <property type="entry name" value="HATPase_C_sf"/>
</dbReference>
<keyword evidence="6" id="KW-0808">Transferase</keyword>
<evidence type="ECO:0000256" key="7">
    <source>
        <dbReference type="ARBA" id="ARBA00022692"/>
    </source>
</evidence>
<evidence type="ECO:0000256" key="3">
    <source>
        <dbReference type="ARBA" id="ARBA00012438"/>
    </source>
</evidence>
<evidence type="ECO:0000256" key="6">
    <source>
        <dbReference type="ARBA" id="ARBA00022679"/>
    </source>
</evidence>
<reference evidence="22 23" key="1">
    <citation type="submission" date="2014-04" db="EMBL/GenBank/DDBJ databases">
        <title>Genome assembly of Hyalangium minutum DSM 14724.</title>
        <authorList>
            <person name="Sharma G."/>
            <person name="Subramanian S."/>
        </authorList>
    </citation>
    <scope>NUCLEOTIDE SEQUENCE [LARGE SCALE GENOMIC DNA]</scope>
    <source>
        <strain evidence="22 23">DSM 14724</strain>
    </source>
</reference>
<dbReference type="SUPFAM" id="SSF47384">
    <property type="entry name" value="Homodimeric domain of signal transducing histidine kinase"/>
    <property type="match status" value="1"/>
</dbReference>
<dbReference type="SMART" id="SM00448">
    <property type="entry name" value="REC"/>
    <property type="match status" value="1"/>
</dbReference>
<dbReference type="FunFam" id="1.10.287.130:FF:000002">
    <property type="entry name" value="Two-component osmosensing histidine kinase"/>
    <property type="match status" value="1"/>
</dbReference>
<dbReference type="InterPro" id="IPR036097">
    <property type="entry name" value="HisK_dim/P_sf"/>
</dbReference>
<evidence type="ECO:0000256" key="10">
    <source>
        <dbReference type="ARBA" id="ARBA00022840"/>
    </source>
</evidence>
<keyword evidence="11" id="KW-1133">Transmembrane helix</keyword>
<dbReference type="CDD" id="cd00082">
    <property type="entry name" value="HisKA"/>
    <property type="match status" value="1"/>
</dbReference>
<dbReference type="Pfam" id="PF00512">
    <property type="entry name" value="HisKA"/>
    <property type="match status" value="1"/>
</dbReference>
<evidence type="ECO:0000259" key="20">
    <source>
        <dbReference type="PROSITE" id="PS50112"/>
    </source>
</evidence>
<dbReference type="CDD" id="cd16922">
    <property type="entry name" value="HATPase_EvgS-ArcB-TorS-like"/>
    <property type="match status" value="1"/>
</dbReference>
<dbReference type="InterPro" id="IPR035965">
    <property type="entry name" value="PAS-like_dom_sf"/>
</dbReference>
<dbReference type="Gene3D" id="3.30.565.10">
    <property type="entry name" value="Histidine kinase-like ATPase, C-terminal domain"/>
    <property type="match status" value="1"/>
</dbReference>
<dbReference type="PRINTS" id="PR00344">
    <property type="entry name" value="BCTRLSENSOR"/>
</dbReference>
<evidence type="ECO:0000259" key="18">
    <source>
        <dbReference type="PROSITE" id="PS50109"/>
    </source>
</evidence>
<dbReference type="Pfam" id="PF02518">
    <property type="entry name" value="HATPase_c"/>
    <property type="match status" value="1"/>
</dbReference>
<gene>
    <name evidence="22" type="ORF">DB31_1817</name>
</gene>
<feature type="modified residue" description="4-aspartylphosphate" evidence="16">
    <location>
        <position position="445"/>
    </location>
</feature>
<dbReference type="InterPro" id="IPR036641">
    <property type="entry name" value="HPT_dom_sf"/>
</dbReference>
<dbReference type="OrthoDB" id="9816309at2"/>
<evidence type="ECO:0000259" key="21">
    <source>
        <dbReference type="PROSITE" id="PS50113"/>
    </source>
</evidence>
<dbReference type="GO" id="GO:0005886">
    <property type="term" value="C:plasma membrane"/>
    <property type="evidence" value="ECO:0007669"/>
    <property type="project" value="UniProtKB-SubCell"/>
</dbReference>
<dbReference type="InterPro" id="IPR001789">
    <property type="entry name" value="Sig_transdc_resp-reg_receiver"/>
</dbReference>
<keyword evidence="23" id="KW-1185">Reference proteome</keyword>
<dbReference type="GO" id="GO:0000155">
    <property type="term" value="F:phosphorelay sensor kinase activity"/>
    <property type="evidence" value="ECO:0007669"/>
    <property type="project" value="InterPro"/>
</dbReference>
<feature type="region of interest" description="Disordered" evidence="17">
    <location>
        <begin position="518"/>
        <end position="542"/>
    </location>
</feature>
<dbReference type="RefSeq" id="WP_063769280.1">
    <property type="nucleotide sequence ID" value="NZ_JMCB01000013.1"/>
</dbReference>
<dbReference type="SUPFAM" id="SSF52172">
    <property type="entry name" value="CheY-like"/>
    <property type="match status" value="1"/>
</dbReference>
<keyword evidence="7" id="KW-0812">Transmembrane</keyword>
<protein>
    <recommendedName>
        <fullName evidence="15">Sensory/regulatory protein RpfC</fullName>
        <ecNumber evidence="3">2.7.13.3</ecNumber>
    </recommendedName>
</protein>
<accession>A0A085WAT6</accession>
<feature type="domain" description="Response regulatory" evidence="19">
    <location>
        <begin position="396"/>
        <end position="514"/>
    </location>
</feature>
<evidence type="ECO:0000256" key="8">
    <source>
        <dbReference type="ARBA" id="ARBA00022741"/>
    </source>
</evidence>
<dbReference type="AlphaFoldDB" id="A0A085WAT6"/>
<dbReference type="PROSITE" id="PS50113">
    <property type="entry name" value="PAC"/>
    <property type="match status" value="1"/>
</dbReference>
<dbReference type="EMBL" id="JMCB01000013">
    <property type="protein sequence ID" value="KFE64799.1"/>
    <property type="molecule type" value="Genomic_DNA"/>
</dbReference>
<evidence type="ECO:0000256" key="14">
    <source>
        <dbReference type="ARBA" id="ARBA00064003"/>
    </source>
</evidence>
<evidence type="ECO:0000256" key="16">
    <source>
        <dbReference type="PROSITE-ProRule" id="PRU00169"/>
    </source>
</evidence>
<dbReference type="Proteomes" id="UP000028725">
    <property type="component" value="Unassembled WGS sequence"/>
</dbReference>
<dbReference type="SUPFAM" id="SSF55785">
    <property type="entry name" value="PYP-like sensor domain (PAS domain)"/>
    <property type="match status" value="1"/>
</dbReference>
<keyword evidence="9" id="KW-0418">Kinase</keyword>
<dbReference type="SUPFAM" id="SSF55874">
    <property type="entry name" value="ATPase domain of HSP90 chaperone/DNA topoisomerase II/histidine kinase"/>
    <property type="match status" value="1"/>
</dbReference>
<keyword evidence="12" id="KW-0902">Two-component regulatory system</keyword>
<keyword evidence="8" id="KW-0547">Nucleotide-binding</keyword>
<keyword evidence="13" id="KW-0472">Membrane</keyword>
<dbReference type="STRING" id="394096.DB31_1817"/>
<evidence type="ECO:0000259" key="19">
    <source>
        <dbReference type="PROSITE" id="PS50110"/>
    </source>
</evidence>
<keyword evidence="10" id="KW-0067">ATP-binding</keyword>
<feature type="domain" description="PAC" evidence="21">
    <location>
        <begin position="81"/>
        <end position="133"/>
    </location>
</feature>
<comment type="caution">
    <text evidence="22">The sequence shown here is derived from an EMBL/GenBank/DDBJ whole genome shotgun (WGS) entry which is preliminary data.</text>
</comment>
<dbReference type="SUPFAM" id="SSF47226">
    <property type="entry name" value="Histidine-containing phosphotransfer domain, HPT domain"/>
    <property type="match status" value="1"/>
</dbReference>
<dbReference type="EC" id="2.7.13.3" evidence="3"/>
<evidence type="ECO:0000256" key="12">
    <source>
        <dbReference type="ARBA" id="ARBA00023012"/>
    </source>
</evidence>
<dbReference type="InterPro" id="IPR003661">
    <property type="entry name" value="HisK_dim/P_dom"/>
</dbReference>
<comment type="subcellular location">
    <subcellularLocation>
        <location evidence="2">Cell membrane</location>
        <topology evidence="2">Multi-pass membrane protein</topology>
    </subcellularLocation>
</comment>
<dbReference type="CDD" id="cd17546">
    <property type="entry name" value="REC_hyHK_CKI1_RcsC-like"/>
    <property type="match status" value="1"/>
</dbReference>
<dbReference type="Gene3D" id="3.30.450.20">
    <property type="entry name" value="PAS domain"/>
    <property type="match status" value="1"/>
</dbReference>
<dbReference type="NCBIfam" id="TIGR00229">
    <property type="entry name" value="sensory_box"/>
    <property type="match status" value="1"/>
</dbReference>
<sequence length="678" mass="75607">MEIQALEESAEELYEHAPCGYISTLPNGTIVKVNQTFLKWTGYSREELLGGKRFQDLLAVGAKIFHETHYAPLLQMQGAVEEINFELVSKSGRPLPVLANTVQKKDEAGKVLLHRTTVFNISDRKTYERELVLARKKAEEAAKAKADFLSMMSHEIRTPMNAIIGLSNLLGQTALSSQQHKYLQILQTSSENLLNLLNNILDFSKIEAGKVSLEEKRFNVRQLIYGIFHGLNVKAEEKGLAVRVEIDEQVPAWLMGDPVKLGQILTNLLGNAIKFTEEGSVTLAARVREATPEAISVDFHVSDTGIGIAPDRLAHVFEEFSQASYDINLKYGGTGLGLTICQKLLEMYGSTMKVESELGRGTTFSFPLRLKRAQGEEESTGPAEYLSDSQILRGVRVLVAEDNSVNVFVVSQFLRKWGIDFEVVENGHQALEKLQQRTYELVLMDLQMPVLSGYEATYTLRNLPDERFRRLPILALTASARPGLEERVDLAGFTDYVGKPFKPDELFAKIAQYVTLPAPPPSPKPLPEEKREPPTAAVDEALPPPRFSFEKFRAMAEGDTQGLLELSTLALGNTEQCKHDFQQALEERDAEAFEFHAHRMKMTLELLQTHALWAALQKGRSLLTNGTWTPDRSHAAVHAIHQELDALIAALKEEVRTVSACLPPVSEPLARPQPVQHP</sequence>
<dbReference type="InterPro" id="IPR005467">
    <property type="entry name" value="His_kinase_dom"/>
</dbReference>
<dbReference type="InterPro" id="IPR000014">
    <property type="entry name" value="PAS"/>
</dbReference>
<evidence type="ECO:0000256" key="1">
    <source>
        <dbReference type="ARBA" id="ARBA00000085"/>
    </source>
</evidence>
<comment type="subunit">
    <text evidence="14">At low DSF concentrations, interacts with RpfF.</text>
</comment>
<dbReference type="InterPro" id="IPR003594">
    <property type="entry name" value="HATPase_dom"/>
</dbReference>
<dbReference type="GO" id="GO:0005524">
    <property type="term" value="F:ATP binding"/>
    <property type="evidence" value="ECO:0007669"/>
    <property type="project" value="UniProtKB-KW"/>
</dbReference>
<dbReference type="InterPro" id="IPR000700">
    <property type="entry name" value="PAS-assoc_C"/>
</dbReference>
<feature type="domain" description="Histidine kinase" evidence="18">
    <location>
        <begin position="151"/>
        <end position="372"/>
    </location>
</feature>
<dbReference type="InterPro" id="IPR004358">
    <property type="entry name" value="Sig_transdc_His_kin-like_C"/>
</dbReference>
<evidence type="ECO:0000313" key="23">
    <source>
        <dbReference type="Proteomes" id="UP000028725"/>
    </source>
</evidence>
<evidence type="ECO:0000313" key="22">
    <source>
        <dbReference type="EMBL" id="KFE64799.1"/>
    </source>
</evidence>
<evidence type="ECO:0000256" key="17">
    <source>
        <dbReference type="SAM" id="MobiDB-lite"/>
    </source>
</evidence>
<evidence type="ECO:0000256" key="15">
    <source>
        <dbReference type="ARBA" id="ARBA00068150"/>
    </source>
</evidence>
<dbReference type="PROSITE" id="PS50112">
    <property type="entry name" value="PAS"/>
    <property type="match status" value="1"/>
</dbReference>
<dbReference type="SMART" id="SM00387">
    <property type="entry name" value="HATPase_c"/>
    <property type="match status" value="1"/>
</dbReference>
<dbReference type="Gene3D" id="3.40.50.2300">
    <property type="match status" value="1"/>
</dbReference>
<organism evidence="22 23">
    <name type="scientific">Hyalangium minutum</name>
    <dbReference type="NCBI Taxonomy" id="394096"/>
    <lineage>
        <taxon>Bacteria</taxon>
        <taxon>Pseudomonadati</taxon>
        <taxon>Myxococcota</taxon>
        <taxon>Myxococcia</taxon>
        <taxon>Myxococcales</taxon>
        <taxon>Cystobacterineae</taxon>
        <taxon>Archangiaceae</taxon>
        <taxon>Hyalangium</taxon>
    </lineage>
</organism>
<dbReference type="InterPro" id="IPR011006">
    <property type="entry name" value="CheY-like_superfamily"/>
</dbReference>
<evidence type="ECO:0000256" key="4">
    <source>
        <dbReference type="ARBA" id="ARBA00022475"/>
    </source>
</evidence>
<dbReference type="CDD" id="cd00130">
    <property type="entry name" value="PAS"/>
    <property type="match status" value="1"/>
</dbReference>
<feature type="domain" description="PAS" evidence="20">
    <location>
        <begin position="6"/>
        <end position="58"/>
    </location>
</feature>
<evidence type="ECO:0000256" key="13">
    <source>
        <dbReference type="ARBA" id="ARBA00023136"/>
    </source>
</evidence>
<dbReference type="PANTHER" id="PTHR45339">
    <property type="entry name" value="HYBRID SIGNAL TRANSDUCTION HISTIDINE KINASE J"/>
    <property type="match status" value="1"/>
</dbReference>
<dbReference type="PROSITE" id="PS50109">
    <property type="entry name" value="HIS_KIN"/>
    <property type="match status" value="1"/>
</dbReference>
<dbReference type="PROSITE" id="PS50110">
    <property type="entry name" value="RESPONSE_REGULATORY"/>
    <property type="match status" value="1"/>
</dbReference>
<evidence type="ECO:0000256" key="11">
    <source>
        <dbReference type="ARBA" id="ARBA00022989"/>
    </source>
</evidence>
<keyword evidence="5 16" id="KW-0597">Phosphoprotein</keyword>
<evidence type="ECO:0000256" key="9">
    <source>
        <dbReference type="ARBA" id="ARBA00022777"/>
    </source>
</evidence>
<comment type="catalytic activity">
    <reaction evidence="1">
        <text>ATP + protein L-histidine = ADP + protein N-phospho-L-histidine.</text>
        <dbReference type="EC" id="2.7.13.3"/>
    </reaction>
</comment>
<dbReference type="Gene3D" id="1.10.287.130">
    <property type="match status" value="1"/>
</dbReference>
<dbReference type="FunFam" id="3.30.565.10:FF:000010">
    <property type="entry name" value="Sensor histidine kinase RcsC"/>
    <property type="match status" value="1"/>
</dbReference>
<dbReference type="SMART" id="SM00091">
    <property type="entry name" value="PAS"/>
    <property type="match status" value="1"/>
</dbReference>
<name>A0A085WAT6_9BACT</name>
<keyword evidence="4" id="KW-1003">Cell membrane</keyword>
<dbReference type="Pfam" id="PF00072">
    <property type="entry name" value="Response_reg"/>
    <property type="match status" value="1"/>
</dbReference>
<dbReference type="Pfam" id="PF13426">
    <property type="entry name" value="PAS_9"/>
    <property type="match status" value="1"/>
</dbReference>
<evidence type="ECO:0000256" key="2">
    <source>
        <dbReference type="ARBA" id="ARBA00004651"/>
    </source>
</evidence>
<dbReference type="PANTHER" id="PTHR45339:SF1">
    <property type="entry name" value="HYBRID SIGNAL TRANSDUCTION HISTIDINE KINASE J"/>
    <property type="match status" value="1"/>
</dbReference>
<proteinExistence type="predicted"/>
<dbReference type="SMART" id="SM00388">
    <property type="entry name" value="HisKA"/>
    <property type="match status" value="1"/>
</dbReference>